<keyword evidence="1" id="KW-0472">Membrane</keyword>
<evidence type="ECO:0000256" key="1">
    <source>
        <dbReference type="SAM" id="Phobius"/>
    </source>
</evidence>
<dbReference type="Proteomes" id="UP000430508">
    <property type="component" value="Chromosome"/>
</dbReference>
<dbReference type="RefSeq" id="WP_019226257.1">
    <property type="nucleotide sequence ID" value="NZ_CP046996.1"/>
</dbReference>
<dbReference type="EMBL" id="CP046996">
    <property type="protein sequence ID" value="QGZ99820.1"/>
    <property type="molecule type" value="Genomic_DNA"/>
</dbReference>
<feature type="signal peptide" evidence="2">
    <location>
        <begin position="1"/>
        <end position="29"/>
    </location>
</feature>
<dbReference type="InterPro" id="IPR047773">
    <property type="entry name" value="YHYH_dom_bact"/>
</dbReference>
<name>A0A857DGI4_9FIRM</name>
<reference evidence="4 5" key="1">
    <citation type="submission" date="2019-12" db="EMBL/GenBank/DDBJ databases">
        <title>Sequence classification of anaerobic respiratory reductive dehalogenases: First we see many, then we see few.</title>
        <authorList>
            <person name="Molenda O."/>
            <person name="Puentes Jacome L.A."/>
            <person name="Cao X."/>
            <person name="Nesbo C.L."/>
            <person name="Tang S."/>
            <person name="Morson N."/>
            <person name="Patron J."/>
            <person name="Lomheim L."/>
            <person name="Wishart D.S."/>
            <person name="Edwards E.A."/>
        </authorList>
    </citation>
    <scope>NUCLEOTIDE SEQUENCE [LARGE SCALE GENOMIC DNA]</scope>
    <source>
        <strain evidence="4 5">12DCA</strain>
    </source>
</reference>
<gene>
    <name evidence="4" type="ORF">GQ588_03745</name>
</gene>
<dbReference type="SMART" id="SM00635">
    <property type="entry name" value="BID_2"/>
    <property type="match status" value="1"/>
</dbReference>
<evidence type="ECO:0000313" key="4">
    <source>
        <dbReference type="EMBL" id="QGZ99820.1"/>
    </source>
</evidence>
<keyword evidence="1" id="KW-0812">Transmembrane</keyword>
<organism evidence="4 5">
    <name type="scientific">Dehalobacter restrictus</name>
    <dbReference type="NCBI Taxonomy" id="55583"/>
    <lineage>
        <taxon>Bacteria</taxon>
        <taxon>Bacillati</taxon>
        <taxon>Bacillota</taxon>
        <taxon>Clostridia</taxon>
        <taxon>Eubacteriales</taxon>
        <taxon>Desulfitobacteriaceae</taxon>
        <taxon>Dehalobacter</taxon>
    </lineage>
</organism>
<evidence type="ECO:0000256" key="2">
    <source>
        <dbReference type="SAM" id="SignalP"/>
    </source>
</evidence>
<dbReference type="InterPro" id="IPR008964">
    <property type="entry name" value="Invasin/intimin_cell_adhesion"/>
</dbReference>
<evidence type="ECO:0000259" key="3">
    <source>
        <dbReference type="SMART" id="SM00635"/>
    </source>
</evidence>
<keyword evidence="2" id="KW-0732">Signal</keyword>
<dbReference type="NCBIfam" id="NF033223">
    <property type="entry name" value="YHYH_alt"/>
    <property type="match status" value="1"/>
</dbReference>
<dbReference type="Pfam" id="PF02368">
    <property type="entry name" value="Big_2"/>
    <property type="match status" value="1"/>
</dbReference>
<feature type="chain" id="PRO_5032403884" evidence="2">
    <location>
        <begin position="30"/>
        <end position="203"/>
    </location>
</feature>
<feature type="transmembrane region" description="Helical" evidence="1">
    <location>
        <begin position="179"/>
        <end position="198"/>
    </location>
</feature>
<evidence type="ECO:0000313" key="5">
    <source>
        <dbReference type="Proteomes" id="UP000430508"/>
    </source>
</evidence>
<proteinExistence type="predicted"/>
<accession>A0A857DGI4</accession>
<dbReference type="InterPro" id="IPR003343">
    <property type="entry name" value="Big_2"/>
</dbReference>
<feature type="domain" description="BIG2" evidence="3">
    <location>
        <begin position="83"/>
        <end position="161"/>
    </location>
</feature>
<dbReference type="SUPFAM" id="SSF49373">
    <property type="entry name" value="Invasin/intimin cell-adhesion fragments"/>
    <property type="match status" value="1"/>
</dbReference>
<dbReference type="AlphaFoldDB" id="A0A857DGI4"/>
<keyword evidence="1" id="KW-1133">Transmembrane helix</keyword>
<dbReference type="Gene3D" id="2.60.40.1080">
    <property type="match status" value="1"/>
</dbReference>
<protein>
    <submittedName>
        <fullName evidence="4">YHYH domain-containing protein</fullName>
    </submittedName>
</protein>
<sequence>MIREKIKTIGRILLPIVIILLLFSSNTFAHSGRTDSNGGHRDNKNASGLGYYHYHHGYGPHLHPNGVCPYETPKKITIPEPVDVSSVMINSIDNTILEVGGETVLSATIYPSDAENKSITWSSSDINVAIVSENGIVTAANPGSAIITAKSSNGKTNSITLNVDEKAEPVSTVSDQNESGSSVLGYGVVAAIAAWFLLRKKKK</sequence>